<name>A0ABT3PAR4_9ALTE</name>
<comment type="caution">
    <text evidence="1">The sequence shown here is derived from an EMBL/GenBank/DDBJ whole genome shotgun (WGS) entry which is preliminary data.</text>
</comment>
<evidence type="ECO:0000313" key="1">
    <source>
        <dbReference type="EMBL" id="MCW8109869.1"/>
    </source>
</evidence>
<dbReference type="InterPro" id="IPR022385">
    <property type="entry name" value="Rhs_assc_core"/>
</dbReference>
<protein>
    <recommendedName>
        <fullName evidence="3">RHS repeat-associated core domain-containing protein</fullName>
    </recommendedName>
</protein>
<sequence>MYHPKLGRFLQTDPVGYEEQMNLYAHVNNDPANIVESTGMTSNPISSFGMWSKSHSITQQKIKKDLKKAKKLAGVFVASGGVQGAGKILGYIPVPQAKAASRAINLANIVLNGDASSVAGEVTSTFVEAIQGGPSGDSDTLEMQPPPCSRIQWDGTCI</sequence>
<dbReference type="NCBIfam" id="TIGR03696">
    <property type="entry name" value="Rhs_assc_core"/>
    <property type="match status" value="1"/>
</dbReference>
<reference evidence="1" key="1">
    <citation type="submission" date="2022-11" db="EMBL/GenBank/DDBJ databases">
        <title>Alteromonas sp. nov., isolated from sea water of the Qingdao.</title>
        <authorList>
            <person name="Wang Q."/>
        </authorList>
    </citation>
    <scope>NUCLEOTIDE SEQUENCE</scope>
    <source>
        <strain evidence="1">ASW11-7</strain>
    </source>
</reference>
<proteinExistence type="predicted"/>
<dbReference type="EMBL" id="JAPFRD010000013">
    <property type="protein sequence ID" value="MCW8109869.1"/>
    <property type="molecule type" value="Genomic_DNA"/>
</dbReference>
<accession>A0ABT3PAR4</accession>
<dbReference type="Proteomes" id="UP001142810">
    <property type="component" value="Unassembled WGS sequence"/>
</dbReference>
<gene>
    <name evidence="1" type="ORF">OPS25_15285</name>
</gene>
<evidence type="ECO:0000313" key="2">
    <source>
        <dbReference type="Proteomes" id="UP001142810"/>
    </source>
</evidence>
<dbReference type="Gene3D" id="2.180.10.10">
    <property type="entry name" value="RHS repeat-associated core"/>
    <property type="match status" value="1"/>
</dbReference>
<dbReference type="RefSeq" id="WP_265618863.1">
    <property type="nucleotide sequence ID" value="NZ_JAPFRD010000013.1"/>
</dbReference>
<evidence type="ECO:0008006" key="3">
    <source>
        <dbReference type="Google" id="ProtNLM"/>
    </source>
</evidence>
<keyword evidence="2" id="KW-1185">Reference proteome</keyword>
<organism evidence="1 2">
    <name type="scientific">Alteromonas aquimaris</name>
    <dbReference type="NCBI Taxonomy" id="2998417"/>
    <lineage>
        <taxon>Bacteria</taxon>
        <taxon>Pseudomonadati</taxon>
        <taxon>Pseudomonadota</taxon>
        <taxon>Gammaproteobacteria</taxon>
        <taxon>Alteromonadales</taxon>
        <taxon>Alteromonadaceae</taxon>
        <taxon>Alteromonas/Salinimonas group</taxon>
        <taxon>Alteromonas</taxon>
    </lineage>
</organism>